<dbReference type="CDD" id="cd12117">
    <property type="entry name" value="A_NRPS_Srf_like"/>
    <property type="match status" value="1"/>
</dbReference>
<dbReference type="InterPro" id="IPR023213">
    <property type="entry name" value="CAT-like_dom_sf"/>
</dbReference>
<dbReference type="Gene3D" id="3.30.559.30">
    <property type="entry name" value="Nonribosomal peptide synthetase, condensation domain"/>
    <property type="match status" value="1"/>
</dbReference>
<dbReference type="Gene3D" id="2.30.38.10">
    <property type="entry name" value="Luciferase, Domain 3"/>
    <property type="match status" value="1"/>
</dbReference>
<dbReference type="EMBL" id="CP002199">
    <property type="protein sequence ID" value="ADN17825.1"/>
    <property type="molecule type" value="Genomic_DNA"/>
</dbReference>
<dbReference type="InterPro" id="IPR001242">
    <property type="entry name" value="Condensation_dom"/>
</dbReference>
<dbReference type="Pfam" id="PF00501">
    <property type="entry name" value="AMP-binding"/>
    <property type="match status" value="1"/>
</dbReference>
<dbReference type="InterPro" id="IPR025110">
    <property type="entry name" value="AMP-bd_C"/>
</dbReference>
<dbReference type="FunFam" id="1.10.1200.10:FF:000005">
    <property type="entry name" value="Nonribosomal peptide synthetase 1"/>
    <property type="match status" value="1"/>
</dbReference>
<dbReference type="InterPro" id="IPR000873">
    <property type="entry name" value="AMP-dep_synth/lig_dom"/>
</dbReference>
<keyword evidence="7" id="KW-1185">Reference proteome</keyword>
<dbReference type="InterPro" id="IPR010071">
    <property type="entry name" value="AA_adenyl_dom"/>
</dbReference>
<comment type="similarity">
    <text evidence="2">Belongs to the ATP-dependent AMP-binding enzyme family.</text>
</comment>
<dbReference type="InterPro" id="IPR045851">
    <property type="entry name" value="AMP-bd_C_sf"/>
</dbReference>
<dbReference type="InterPro" id="IPR036736">
    <property type="entry name" value="ACP-like_sf"/>
</dbReference>
<dbReference type="GO" id="GO:0044550">
    <property type="term" value="P:secondary metabolite biosynthetic process"/>
    <property type="evidence" value="ECO:0007669"/>
    <property type="project" value="UniProtKB-ARBA"/>
</dbReference>
<proteinExistence type="inferred from homology"/>
<evidence type="ECO:0000259" key="5">
    <source>
        <dbReference type="PROSITE" id="PS50075"/>
    </source>
</evidence>
<dbReference type="InterPro" id="IPR006162">
    <property type="entry name" value="Ppantetheine_attach_site"/>
</dbReference>
<dbReference type="FunFam" id="2.30.38.10:FF:000001">
    <property type="entry name" value="Non-ribosomal peptide synthetase PvdI"/>
    <property type="match status" value="1"/>
</dbReference>
<dbReference type="Gene3D" id="3.30.559.10">
    <property type="entry name" value="Chloramphenicol acetyltransferase-like domain"/>
    <property type="match status" value="1"/>
</dbReference>
<dbReference type="PROSITE" id="PS00455">
    <property type="entry name" value="AMP_BINDING"/>
    <property type="match status" value="1"/>
</dbReference>
<gene>
    <name evidence="6" type="ordered locus">Cyan7822_5977</name>
</gene>
<dbReference type="OrthoDB" id="9765680at2"/>
<dbReference type="CDD" id="cd19543">
    <property type="entry name" value="DCL_NRPS"/>
    <property type="match status" value="1"/>
</dbReference>
<dbReference type="SUPFAM" id="SSF47336">
    <property type="entry name" value="ACP-like"/>
    <property type="match status" value="1"/>
</dbReference>
<organism evidence="6 7">
    <name type="scientific">Gloeothece verrucosa (strain PCC 7822)</name>
    <name type="common">Cyanothece sp. (strain PCC 7822)</name>
    <dbReference type="NCBI Taxonomy" id="497965"/>
    <lineage>
        <taxon>Bacteria</taxon>
        <taxon>Bacillati</taxon>
        <taxon>Cyanobacteriota</taxon>
        <taxon>Cyanophyceae</taxon>
        <taxon>Oscillatoriophycideae</taxon>
        <taxon>Chroococcales</taxon>
        <taxon>Aphanothecaceae</taxon>
        <taxon>Gloeothece</taxon>
        <taxon>Gloeothece verrucosa</taxon>
    </lineage>
</organism>
<reference evidence="7" key="1">
    <citation type="journal article" date="2011" name="MBio">
        <title>Novel metabolic attributes of the genus Cyanothece, comprising a group of unicellular nitrogen-fixing Cyanobacteria.</title>
        <authorList>
            <person name="Bandyopadhyay A."/>
            <person name="Elvitigala T."/>
            <person name="Welsh E."/>
            <person name="Stockel J."/>
            <person name="Liberton M."/>
            <person name="Min H."/>
            <person name="Sherman L.A."/>
            <person name="Pakrasi H.B."/>
        </authorList>
    </citation>
    <scope>NUCLEOTIDE SEQUENCE [LARGE SCALE GENOMIC DNA]</scope>
    <source>
        <strain evidence="7">PCC 7822</strain>
        <plasmid evidence="7">Cy782201</plasmid>
    </source>
</reference>
<evidence type="ECO:0000256" key="2">
    <source>
        <dbReference type="ARBA" id="ARBA00006432"/>
    </source>
</evidence>
<dbReference type="SUPFAM" id="SSF56801">
    <property type="entry name" value="Acetyl-CoA synthetase-like"/>
    <property type="match status" value="1"/>
</dbReference>
<dbReference type="GO" id="GO:0003824">
    <property type="term" value="F:catalytic activity"/>
    <property type="evidence" value="ECO:0007669"/>
    <property type="project" value="InterPro"/>
</dbReference>
<sequence>MNNIEDLYELSPMQQGMLFHSLYSPESEVYFEQLICTLKGKLNLSTFQETWQKIVARHPVLRSSFYWEEIEKPLQMVNRQVELFWKIYDWQHWDHEQQKSQLEIFLKQDRAKGIALDEAPLMRFTIIQLDSDTYQFIWSHHHILFDGWSMQIILQEVFDLYEAYQGGKSLTLKPCYPYREYIQWLQQQDNSKAQKFWQNKLQGFEATTPIEIDKLPGQKTSQVAYHQIPFKLPLEISQKLESLAKKNHLTLNNIVQGAWGLLLSRYSGESDVIFGATVSGRPSNLPDVDKRVGLFINTLPIRLIISEQMALIPWLKELQSQQLEQEQYAYYSLADIQKNSDILPGKPLFESILVFENYPDYPEEAANKTLRITDLYCFERTNYPITLVVNPDSELSGRIIYDSSRFAPEPIERMIEHFQNLLTSIAENPEQPVVLIPFLTPQEQQQLLKDWNDTQVDYAYDKCIHQLFEEQVQRTPDAVAVVFENEQLTYQELNHRANQLAHYLQSLGVGADVLVGVCLERSLEMIVGLLGILKAGGAYVPFDPQYPIERLKFMLEDTQVKVLLTQEKLVKSLPQNHVHIICLDTDWQTISLANQDNLNTLVSGENLAYVIYTSGSTGKPKGVVVTHQSVNRLVLNTNYIQLTVDDCIAQAANIAFDAATFEIWGALLNGAKLVIINKSVLLSPSEFAFNISSQKISVLFLTTALFNQLASFVPKAFSSLRYLLFGGEAVDPRWVQEVLDKGAPEKLLHVYGPTENTTFSSWYLVENLSTTATTIPIGKPITNTQIYVLDKYLRPVPVGIPGELYIGGLGLARGYLHQPTLTQEKFITNPFSLGEILYKTGDIARRLPDGNLEFVGRINNQIKIRGFRIELEEIETVLVLHSEIKQAVVTLRKNSLGEKYLVAYIIAKNSQLSPKIVRNFLMQKLPDYMIPNDFVFLDAFPLNTNGKINRQDLPNPNPQQRQTWVEFVEPCTEIEQEIATIWLKVLRLNKVGIYNNFFELGGHSLLATQVISRLKETFEMELSFRYFFENPTIAQLAEKIVIQQLEETEIDDIDQMLEEIEQLSEEEVVQQLSLEI</sequence>
<dbReference type="InterPro" id="IPR009081">
    <property type="entry name" value="PP-bd_ACP"/>
</dbReference>
<geneLocation type="plasmid" evidence="6 7">
    <name>Cy782201</name>
</geneLocation>
<dbReference type="Pfam" id="PF13193">
    <property type="entry name" value="AMP-binding_C"/>
    <property type="match status" value="1"/>
</dbReference>
<comment type="cofactor">
    <cofactor evidence="1">
        <name>pantetheine 4'-phosphate</name>
        <dbReference type="ChEBI" id="CHEBI:47942"/>
    </cofactor>
</comment>
<protein>
    <submittedName>
        <fullName evidence="6">Amino acid adenylation domain protein</fullName>
    </submittedName>
</protein>
<accession>E0ULJ5</accession>
<dbReference type="HOGENOM" id="CLU_000022_2_4_3"/>
<evidence type="ECO:0000313" key="7">
    <source>
        <dbReference type="Proteomes" id="UP000008206"/>
    </source>
</evidence>
<dbReference type="InterPro" id="IPR020459">
    <property type="entry name" value="AMP-binding"/>
</dbReference>
<evidence type="ECO:0000256" key="4">
    <source>
        <dbReference type="ARBA" id="ARBA00022553"/>
    </source>
</evidence>
<dbReference type="GO" id="GO:0043041">
    <property type="term" value="P:amino acid activation for nonribosomal peptide biosynthetic process"/>
    <property type="evidence" value="ECO:0007669"/>
    <property type="project" value="TreeGrafter"/>
</dbReference>
<dbReference type="FunFam" id="3.30.300.30:FF:000010">
    <property type="entry name" value="Enterobactin synthetase component F"/>
    <property type="match status" value="1"/>
</dbReference>
<dbReference type="GO" id="GO:0031177">
    <property type="term" value="F:phosphopantetheine binding"/>
    <property type="evidence" value="ECO:0007669"/>
    <property type="project" value="TreeGrafter"/>
</dbReference>
<dbReference type="Gene3D" id="3.30.300.30">
    <property type="match status" value="1"/>
</dbReference>
<dbReference type="NCBIfam" id="TIGR01733">
    <property type="entry name" value="AA-adenyl-dom"/>
    <property type="match status" value="1"/>
</dbReference>
<dbReference type="FunFam" id="3.40.50.980:FF:000001">
    <property type="entry name" value="Non-ribosomal peptide synthetase"/>
    <property type="match status" value="1"/>
</dbReference>
<dbReference type="KEGG" id="cyj:Cyan7822_5977"/>
<dbReference type="PROSITE" id="PS50075">
    <property type="entry name" value="CARRIER"/>
    <property type="match status" value="1"/>
</dbReference>
<dbReference type="Pfam" id="PF00668">
    <property type="entry name" value="Condensation"/>
    <property type="match status" value="1"/>
</dbReference>
<dbReference type="PROSITE" id="PS00012">
    <property type="entry name" value="PHOSPHOPANTETHEINE"/>
    <property type="match status" value="1"/>
</dbReference>
<dbReference type="Proteomes" id="UP000008206">
    <property type="component" value="Plasmid Cy782201"/>
</dbReference>
<dbReference type="AlphaFoldDB" id="E0ULJ5"/>
<dbReference type="InterPro" id="IPR020845">
    <property type="entry name" value="AMP-binding_CS"/>
</dbReference>
<dbReference type="Pfam" id="PF00550">
    <property type="entry name" value="PP-binding"/>
    <property type="match status" value="1"/>
</dbReference>
<dbReference type="GO" id="GO:0008610">
    <property type="term" value="P:lipid biosynthetic process"/>
    <property type="evidence" value="ECO:0007669"/>
    <property type="project" value="UniProtKB-ARBA"/>
</dbReference>
<keyword evidence="3" id="KW-0596">Phosphopantetheine</keyword>
<name>E0ULJ5_GLOV7</name>
<feature type="domain" description="Carrier" evidence="5">
    <location>
        <begin position="969"/>
        <end position="1044"/>
    </location>
</feature>
<dbReference type="PANTHER" id="PTHR45527:SF1">
    <property type="entry name" value="FATTY ACID SYNTHASE"/>
    <property type="match status" value="1"/>
</dbReference>
<keyword evidence="4" id="KW-0597">Phosphoprotein</keyword>
<evidence type="ECO:0000256" key="3">
    <source>
        <dbReference type="ARBA" id="ARBA00022450"/>
    </source>
</evidence>
<dbReference type="PANTHER" id="PTHR45527">
    <property type="entry name" value="NONRIBOSOMAL PEPTIDE SYNTHETASE"/>
    <property type="match status" value="1"/>
</dbReference>
<evidence type="ECO:0000313" key="6">
    <source>
        <dbReference type="EMBL" id="ADN17825.1"/>
    </source>
</evidence>
<dbReference type="GO" id="GO:0005829">
    <property type="term" value="C:cytosol"/>
    <property type="evidence" value="ECO:0007669"/>
    <property type="project" value="TreeGrafter"/>
</dbReference>
<dbReference type="SUPFAM" id="SSF52777">
    <property type="entry name" value="CoA-dependent acyltransferases"/>
    <property type="match status" value="2"/>
</dbReference>
<dbReference type="RefSeq" id="WP_013334575.1">
    <property type="nucleotide sequence ID" value="NC_014533.1"/>
</dbReference>
<evidence type="ECO:0000256" key="1">
    <source>
        <dbReference type="ARBA" id="ARBA00001957"/>
    </source>
</evidence>
<dbReference type="Gene3D" id="3.40.50.980">
    <property type="match status" value="2"/>
</dbReference>
<dbReference type="PRINTS" id="PR00154">
    <property type="entry name" value="AMPBINDING"/>
</dbReference>
<dbReference type="FunFam" id="3.40.50.12780:FF:000012">
    <property type="entry name" value="Non-ribosomal peptide synthetase"/>
    <property type="match status" value="1"/>
</dbReference>
<dbReference type="Gene3D" id="1.10.1200.10">
    <property type="entry name" value="ACP-like"/>
    <property type="match status" value="1"/>
</dbReference>
<keyword evidence="6" id="KW-0614">Plasmid</keyword>